<evidence type="ECO:0000313" key="9">
    <source>
        <dbReference type="Proteomes" id="UP000277424"/>
    </source>
</evidence>
<evidence type="ECO:0000256" key="3">
    <source>
        <dbReference type="ARBA" id="ARBA00022827"/>
    </source>
</evidence>
<organism evidence="8 9">
    <name type="scientific">Oceanibaculum indicum</name>
    <dbReference type="NCBI Taxonomy" id="526216"/>
    <lineage>
        <taxon>Bacteria</taxon>
        <taxon>Pseudomonadati</taxon>
        <taxon>Pseudomonadota</taxon>
        <taxon>Alphaproteobacteria</taxon>
        <taxon>Rhodospirillales</taxon>
        <taxon>Oceanibaculaceae</taxon>
        <taxon>Oceanibaculum</taxon>
    </lineage>
</organism>
<evidence type="ECO:0000313" key="8">
    <source>
        <dbReference type="EMBL" id="RKQ70072.1"/>
    </source>
</evidence>
<sequence length="444" mass="48819">MTAVTRNAKVAIIGGGPTGIGVARELVAGGVEVDLYEAESDFGGVWNADAACGRAYESLHLISPKFNTQAPDFPMPEDYPPYPNHRLMLRYIRDFARASGLYEHTRFEAPVSRLEPVGDQWRLVTAAGHDALYPLVIVCNGLQRVPHLPDPAYPGSFAGEVLHTMDYKSGRQVAGKRALVIGGGNSGCDIAVDSVHHAASVHHSTRRGYYYQPKFIDGKPTPQWMMELGNKFPRKEDTLAYIAEVFRMAGYDGASYGLPAPDYPLDAAHPVMNSQILYHIGHGDVVPKGDVAAFEGRTVRFTDGSTAEFDVILYATGYKRDFPFLDKALLEWKSGIPDLFLHSTPRNHDNLLFMGFINAAGGLGDGLKTQGLFALTYARALFGRTKGLEAFLKAKQTDTPDIGQGYFVPSYRHLWEADLWKLLAQMRRYRDMLAGDGAPEAMAS</sequence>
<evidence type="ECO:0000256" key="6">
    <source>
        <dbReference type="ARBA" id="ARBA00034528"/>
    </source>
</evidence>
<keyword evidence="3" id="KW-0274">FAD</keyword>
<dbReference type="Pfam" id="PF00743">
    <property type="entry name" value="FMO-like"/>
    <property type="match status" value="1"/>
</dbReference>
<dbReference type="Gene3D" id="3.50.50.60">
    <property type="entry name" value="FAD/NAD(P)-binding domain"/>
    <property type="match status" value="1"/>
</dbReference>
<evidence type="ECO:0000256" key="2">
    <source>
        <dbReference type="ARBA" id="ARBA00022630"/>
    </source>
</evidence>
<keyword evidence="4" id="KW-0521">NADP</keyword>
<dbReference type="GO" id="GO:0034899">
    <property type="term" value="F:trimethylamine monooxygenase activity"/>
    <property type="evidence" value="ECO:0007669"/>
    <property type="project" value="UniProtKB-EC"/>
</dbReference>
<dbReference type="InterPro" id="IPR036188">
    <property type="entry name" value="FAD/NAD-bd_sf"/>
</dbReference>
<dbReference type="SUPFAM" id="SSF51905">
    <property type="entry name" value="FAD/NAD(P)-binding domain"/>
    <property type="match status" value="2"/>
</dbReference>
<name>A0A420WGI5_9PROT</name>
<dbReference type="EC" id="1.14.13.148" evidence="6"/>
<evidence type="ECO:0000256" key="1">
    <source>
        <dbReference type="ARBA" id="ARBA00009183"/>
    </source>
</evidence>
<dbReference type="OrthoDB" id="9790219at2"/>
<dbReference type="PIRSF" id="PIRSF000332">
    <property type="entry name" value="FMO"/>
    <property type="match status" value="1"/>
</dbReference>
<evidence type="ECO:0000256" key="5">
    <source>
        <dbReference type="ARBA" id="ARBA00023002"/>
    </source>
</evidence>
<dbReference type="Proteomes" id="UP000277424">
    <property type="component" value="Unassembled WGS sequence"/>
</dbReference>
<keyword evidence="5" id="KW-0560">Oxidoreductase</keyword>
<evidence type="ECO:0000256" key="7">
    <source>
        <dbReference type="ARBA" id="ARBA00035159"/>
    </source>
</evidence>
<accession>A0A420WGI5</accession>
<dbReference type="GO" id="GO:0050661">
    <property type="term" value="F:NADP binding"/>
    <property type="evidence" value="ECO:0007669"/>
    <property type="project" value="InterPro"/>
</dbReference>
<dbReference type="GO" id="GO:0050660">
    <property type="term" value="F:flavin adenine dinucleotide binding"/>
    <property type="evidence" value="ECO:0007669"/>
    <property type="project" value="InterPro"/>
</dbReference>
<gene>
    <name evidence="8" type="ORF">BCL74_2008</name>
</gene>
<comment type="caution">
    <text evidence="8">The sequence shown here is derived from an EMBL/GenBank/DDBJ whole genome shotgun (WGS) entry which is preliminary data.</text>
</comment>
<keyword evidence="2" id="KW-0285">Flavoprotein</keyword>
<reference evidence="8 9" key="1">
    <citation type="submission" date="2018-10" db="EMBL/GenBank/DDBJ databases">
        <title>Comparative analysis of microorganisms from saline springs in Andes Mountain Range, Colombia.</title>
        <authorList>
            <person name="Rubin E."/>
        </authorList>
    </citation>
    <scope>NUCLEOTIDE SEQUENCE [LARGE SCALE GENOMIC DNA]</scope>
    <source>
        <strain evidence="8 9">USBA 36</strain>
    </source>
</reference>
<dbReference type="AlphaFoldDB" id="A0A420WGI5"/>
<dbReference type="InterPro" id="IPR050346">
    <property type="entry name" value="FMO-like"/>
</dbReference>
<dbReference type="RefSeq" id="WP_121219628.1">
    <property type="nucleotide sequence ID" value="NZ_RBIG01000002.1"/>
</dbReference>
<dbReference type="PANTHER" id="PTHR23023">
    <property type="entry name" value="DIMETHYLANILINE MONOOXYGENASE"/>
    <property type="match status" value="1"/>
</dbReference>
<dbReference type="PRINTS" id="PR00370">
    <property type="entry name" value="FMOXYGENASE"/>
</dbReference>
<dbReference type="InterPro" id="IPR000960">
    <property type="entry name" value="Flavin_mOase"/>
</dbReference>
<dbReference type="EMBL" id="RBIG01000002">
    <property type="protein sequence ID" value="RKQ70072.1"/>
    <property type="molecule type" value="Genomic_DNA"/>
</dbReference>
<comment type="similarity">
    <text evidence="1">Belongs to the FMO family.</text>
</comment>
<protein>
    <recommendedName>
        <fullName evidence="7">Trimethylamine monooxygenase</fullName>
        <ecNumber evidence="6">1.14.13.148</ecNumber>
    </recommendedName>
</protein>
<dbReference type="InterPro" id="IPR020946">
    <property type="entry name" value="Flavin_mOase-like"/>
</dbReference>
<evidence type="ECO:0000256" key="4">
    <source>
        <dbReference type="ARBA" id="ARBA00022857"/>
    </source>
</evidence>
<dbReference type="GO" id="GO:0004499">
    <property type="term" value="F:N,N-dimethylaniline monooxygenase activity"/>
    <property type="evidence" value="ECO:0007669"/>
    <property type="project" value="InterPro"/>
</dbReference>
<proteinExistence type="inferred from homology"/>